<proteinExistence type="predicted"/>
<protein>
    <submittedName>
        <fullName evidence="1">Uncharacterized protein</fullName>
    </submittedName>
</protein>
<dbReference type="Proteomes" id="UP000050786">
    <property type="component" value="Unassembled WGS sequence"/>
</dbReference>
<dbReference type="AlphaFoldDB" id="A0A0P1E2Z3"/>
<reference evidence="2" key="1">
    <citation type="submission" date="2015-09" db="EMBL/GenBank/DDBJ databases">
        <authorList>
            <person name="Rodrigo-Torres L."/>
            <person name="Arahal D.R."/>
        </authorList>
    </citation>
    <scope>NUCLEOTIDE SEQUENCE [LARGE SCALE GENOMIC DNA]</scope>
    <source>
        <strain evidence="2">CECT 4293</strain>
    </source>
</reference>
<sequence length="206" mass="23247">MIDQLKRLFARKTYAVVPYEAAKQHANSADMVAVLNADPFLMVADAGLRLISVFDDLHYDRADLDMLSAPMRRRAFKKLAPFEYFQRSGSVIENRAADIRIHMPKFRALGASPFDALRETSMRPQDYALLTPTQAAAQMIAAYEVDTAKERLAALVLKHPANLLRLFDYLEPTPSKAAVREMLGELLFLQRAAVAKEPLKSRRALR</sequence>
<gene>
    <name evidence="1" type="ORF">RUM4293_01086</name>
</gene>
<name>A0A0P1E2Z3_9RHOB</name>
<evidence type="ECO:0000313" key="2">
    <source>
        <dbReference type="Proteomes" id="UP000050786"/>
    </source>
</evidence>
<dbReference type="RefSeq" id="WP_058272313.1">
    <property type="nucleotide sequence ID" value="NZ_CYPS01000012.1"/>
</dbReference>
<keyword evidence="2" id="KW-1185">Reference proteome</keyword>
<dbReference type="EMBL" id="CYPS01000012">
    <property type="protein sequence ID" value="CUH42200.1"/>
    <property type="molecule type" value="Genomic_DNA"/>
</dbReference>
<organism evidence="1 2">
    <name type="scientific">Ruegeria atlantica</name>
    <dbReference type="NCBI Taxonomy" id="81569"/>
    <lineage>
        <taxon>Bacteria</taxon>
        <taxon>Pseudomonadati</taxon>
        <taxon>Pseudomonadota</taxon>
        <taxon>Alphaproteobacteria</taxon>
        <taxon>Rhodobacterales</taxon>
        <taxon>Roseobacteraceae</taxon>
        <taxon>Ruegeria</taxon>
    </lineage>
</organism>
<evidence type="ECO:0000313" key="1">
    <source>
        <dbReference type="EMBL" id="CUH42200.1"/>
    </source>
</evidence>
<accession>A0A0P1E2Z3</accession>